<keyword evidence="1" id="KW-0732">Signal</keyword>
<protein>
    <submittedName>
        <fullName evidence="2">Fruit-body specific protein a</fullName>
    </submittedName>
</protein>
<accession>A0A8H6Z490</accession>
<dbReference type="EMBL" id="JACAZH010000004">
    <property type="protein sequence ID" value="KAF7370532.1"/>
    <property type="molecule type" value="Genomic_DNA"/>
</dbReference>
<dbReference type="OrthoDB" id="271448at2759"/>
<name>A0A8H6Z490_9AGAR</name>
<gene>
    <name evidence="2" type="ORF">MSAN_00685300</name>
</gene>
<sequence>MLSPRLLVLATAALCVSAQAPPPPALNYADQQSTSNTLGIPSSNLTDVFDTAKVINQTGGAPADDTPPGLPPASTMATAIDGEIGLSNISDSNLDVLHVGAGRRDSSDYELVFAGTADNDAPIQGTAYLTYTLVSNSSYKQGTAECLDFCTQTDGCVFVNLYYEFNNRLLDFVFPQHSNLKCVLFGDVHTENEKVNYWDQQLVDQSYGTTSTFRNSSGFASLTKTERPPPEGYELVFGPISNANNAPSYMGFALLDKYDVSACAKLCNTRRPDSVGGACKYFNIWRAVAQGKPKTYTCAMYSAPTDKSTAVNTGQGPLNVTLSRGYKRISHIYDGDFEEYSCPNNDSFCFSDDAGGWVGDSSNGGQYDATIFHYSPYAHQGTGTLTPLLLDLLEPGKEYVLQFFHSSTYSGEELEAPAFMDVIWTGASVGNITRYSPWAYSEFTVNTLGGGGDWLQFKGGAAPAYVFIDDVDLFLK</sequence>
<proteinExistence type="predicted"/>
<dbReference type="AlphaFoldDB" id="A0A8H6Z490"/>
<evidence type="ECO:0000256" key="1">
    <source>
        <dbReference type="SAM" id="SignalP"/>
    </source>
</evidence>
<evidence type="ECO:0000313" key="3">
    <source>
        <dbReference type="Proteomes" id="UP000623467"/>
    </source>
</evidence>
<reference evidence="2" key="1">
    <citation type="submission" date="2020-05" db="EMBL/GenBank/DDBJ databases">
        <title>Mycena genomes resolve the evolution of fungal bioluminescence.</title>
        <authorList>
            <person name="Tsai I.J."/>
        </authorList>
    </citation>
    <scope>NUCLEOTIDE SEQUENCE</scope>
    <source>
        <strain evidence="2">160909Yilan</strain>
    </source>
</reference>
<keyword evidence="3" id="KW-1185">Reference proteome</keyword>
<dbReference type="Proteomes" id="UP000623467">
    <property type="component" value="Unassembled WGS sequence"/>
</dbReference>
<feature type="chain" id="PRO_5034588339" evidence="1">
    <location>
        <begin position="19"/>
        <end position="476"/>
    </location>
</feature>
<evidence type="ECO:0000313" key="2">
    <source>
        <dbReference type="EMBL" id="KAF7370532.1"/>
    </source>
</evidence>
<feature type="signal peptide" evidence="1">
    <location>
        <begin position="1"/>
        <end position="18"/>
    </location>
</feature>
<comment type="caution">
    <text evidence="2">The sequence shown here is derived from an EMBL/GenBank/DDBJ whole genome shotgun (WGS) entry which is preliminary data.</text>
</comment>
<organism evidence="2 3">
    <name type="scientific">Mycena sanguinolenta</name>
    <dbReference type="NCBI Taxonomy" id="230812"/>
    <lineage>
        <taxon>Eukaryota</taxon>
        <taxon>Fungi</taxon>
        <taxon>Dikarya</taxon>
        <taxon>Basidiomycota</taxon>
        <taxon>Agaricomycotina</taxon>
        <taxon>Agaricomycetes</taxon>
        <taxon>Agaricomycetidae</taxon>
        <taxon>Agaricales</taxon>
        <taxon>Marasmiineae</taxon>
        <taxon>Mycenaceae</taxon>
        <taxon>Mycena</taxon>
    </lineage>
</organism>